<feature type="compositionally biased region" description="Basic and acidic residues" evidence="1">
    <location>
        <begin position="181"/>
        <end position="195"/>
    </location>
</feature>
<name>A0AAD3N109_LATJO</name>
<accession>A0AAD3N109</accession>
<sequence length="201" mass="23039">MELYEAAASSFRRGPIHGITCRYHMVHLYRISVKLFGRWDSLTYRHRHWVVTCDLHTLLADKQIQAAELRIRLPRTPSTHNVSVEVHDQHGQACHTHKSCQEQQLVGLLTESSLVTSSQSWKVLEFLSWTGSDHRQAELTKVSGRKKVVKTKRAVYDQPVYTARREQDARWPKGAGTSGARENKREPTGVQREGENLSVMI</sequence>
<evidence type="ECO:0000313" key="2">
    <source>
        <dbReference type="EMBL" id="GLD62839.1"/>
    </source>
</evidence>
<comment type="caution">
    <text evidence="2">The sequence shown here is derived from an EMBL/GenBank/DDBJ whole genome shotgun (WGS) entry which is preliminary data.</text>
</comment>
<keyword evidence="3" id="KW-1185">Reference proteome</keyword>
<dbReference type="AlphaFoldDB" id="A0AAD3N109"/>
<reference evidence="2" key="1">
    <citation type="submission" date="2022-08" db="EMBL/GenBank/DDBJ databases">
        <title>Genome sequencing of akame (Lates japonicus).</title>
        <authorList>
            <person name="Hashiguchi Y."/>
            <person name="Takahashi H."/>
        </authorList>
    </citation>
    <scope>NUCLEOTIDE SEQUENCE</scope>
    <source>
        <strain evidence="2">Kochi</strain>
    </source>
</reference>
<evidence type="ECO:0000256" key="1">
    <source>
        <dbReference type="SAM" id="MobiDB-lite"/>
    </source>
</evidence>
<feature type="region of interest" description="Disordered" evidence="1">
    <location>
        <begin position="164"/>
        <end position="201"/>
    </location>
</feature>
<protein>
    <submittedName>
        <fullName evidence="2">Nodal homolog</fullName>
    </submittedName>
</protein>
<dbReference type="EMBL" id="BRZM01000056">
    <property type="protein sequence ID" value="GLD62839.1"/>
    <property type="molecule type" value="Genomic_DNA"/>
</dbReference>
<evidence type="ECO:0000313" key="3">
    <source>
        <dbReference type="Proteomes" id="UP001279410"/>
    </source>
</evidence>
<proteinExistence type="predicted"/>
<gene>
    <name evidence="2" type="ORF">AKAME5_001451500</name>
</gene>
<organism evidence="2 3">
    <name type="scientific">Lates japonicus</name>
    <name type="common">Japanese lates</name>
    <dbReference type="NCBI Taxonomy" id="270547"/>
    <lineage>
        <taxon>Eukaryota</taxon>
        <taxon>Metazoa</taxon>
        <taxon>Chordata</taxon>
        <taxon>Craniata</taxon>
        <taxon>Vertebrata</taxon>
        <taxon>Euteleostomi</taxon>
        <taxon>Actinopterygii</taxon>
        <taxon>Neopterygii</taxon>
        <taxon>Teleostei</taxon>
        <taxon>Neoteleostei</taxon>
        <taxon>Acanthomorphata</taxon>
        <taxon>Carangaria</taxon>
        <taxon>Carangaria incertae sedis</taxon>
        <taxon>Centropomidae</taxon>
        <taxon>Lates</taxon>
    </lineage>
</organism>
<dbReference type="Proteomes" id="UP001279410">
    <property type="component" value="Unassembled WGS sequence"/>
</dbReference>